<name>A0A2N5VM70_9BASI</name>
<accession>A0A2N5VM70</accession>
<organism evidence="3 4">
    <name type="scientific">Puccinia coronata f. sp. avenae</name>
    <dbReference type="NCBI Taxonomy" id="200324"/>
    <lineage>
        <taxon>Eukaryota</taxon>
        <taxon>Fungi</taxon>
        <taxon>Dikarya</taxon>
        <taxon>Basidiomycota</taxon>
        <taxon>Pucciniomycotina</taxon>
        <taxon>Pucciniomycetes</taxon>
        <taxon>Pucciniales</taxon>
        <taxon>Pucciniaceae</taxon>
        <taxon>Puccinia</taxon>
    </lineage>
</organism>
<sequence length="366" mass="40394">MLLVQTQIAPRIQEIMRTSENTQLVNACQTVMFPHHQRVEGSQFLARLTDGLELSDSALDEISAPAKRHRSTKNLSLYDPQAADQEVIKVLLFEFLNDKIKTGHKHARKLPEMIKMVEKHNLNFKEAVDDLQDACAEEDPQLDLAQLLNTASKSDSTSNLPSNIGENGKHITPACLACFQDLLHASLSLQLSQTLESAMGITRLYSQQAPAIDRLATGANVVVTTSTLSDKSLIYQVTMLQALEFLPLLARVARVENTPTDKRPEIREEAKPAILVGDAGSGKTLVCEALSCFANQHLRSVNLHWSSEVGDLPGSQRPIRQRAEKIRNALKQLRTESDIDDIISNMGQVSAGRLESTSDSKTAKKI</sequence>
<dbReference type="GO" id="GO:0005524">
    <property type="term" value="F:ATP binding"/>
    <property type="evidence" value="ECO:0007669"/>
    <property type="project" value="UniProtKB-KW"/>
</dbReference>
<reference evidence="3 4" key="1">
    <citation type="submission" date="2017-11" db="EMBL/GenBank/DDBJ databases">
        <title>De novo assembly and phasing of dikaryotic genomes from two isolates of Puccinia coronata f. sp. avenae, the causal agent of oat crown rust.</title>
        <authorList>
            <person name="Miller M.E."/>
            <person name="Zhang Y."/>
            <person name="Omidvar V."/>
            <person name="Sperschneider J."/>
            <person name="Schwessinger B."/>
            <person name="Raley C."/>
            <person name="Palmer J.M."/>
            <person name="Garnica D."/>
            <person name="Upadhyaya N."/>
            <person name="Rathjen J."/>
            <person name="Taylor J.M."/>
            <person name="Park R.F."/>
            <person name="Dodds P.N."/>
            <person name="Hirsch C.D."/>
            <person name="Kianian S.F."/>
            <person name="Figueroa M."/>
        </authorList>
    </citation>
    <scope>NUCLEOTIDE SEQUENCE [LARGE SCALE GENOMIC DNA]</scope>
    <source>
        <strain evidence="3">12SD80</strain>
    </source>
</reference>
<dbReference type="GO" id="GO:0000055">
    <property type="term" value="P:ribosomal large subunit export from nucleus"/>
    <property type="evidence" value="ECO:0007669"/>
    <property type="project" value="TreeGrafter"/>
</dbReference>
<dbReference type="InterPro" id="IPR027417">
    <property type="entry name" value="P-loop_NTPase"/>
</dbReference>
<comment type="caution">
    <text evidence="3">The sequence shown here is derived from an EMBL/GenBank/DDBJ whole genome shotgun (WGS) entry which is preliminary data.</text>
</comment>
<dbReference type="GO" id="GO:0030687">
    <property type="term" value="C:preribosome, large subunit precursor"/>
    <property type="evidence" value="ECO:0007669"/>
    <property type="project" value="TreeGrafter"/>
</dbReference>
<dbReference type="PANTHER" id="PTHR48103">
    <property type="entry name" value="MIDASIN-RELATED"/>
    <property type="match status" value="1"/>
</dbReference>
<evidence type="ECO:0000256" key="1">
    <source>
        <dbReference type="ARBA" id="ARBA00022741"/>
    </source>
</evidence>
<gene>
    <name evidence="3" type="ORF">PCASD_02472</name>
</gene>
<keyword evidence="1" id="KW-0547">Nucleotide-binding</keyword>
<dbReference type="EMBL" id="PGCI01000007">
    <property type="protein sequence ID" value="PLW51094.1"/>
    <property type="molecule type" value="Genomic_DNA"/>
</dbReference>
<dbReference type="GO" id="GO:0005634">
    <property type="term" value="C:nucleus"/>
    <property type="evidence" value="ECO:0007669"/>
    <property type="project" value="TreeGrafter"/>
</dbReference>
<evidence type="ECO:0000256" key="2">
    <source>
        <dbReference type="ARBA" id="ARBA00022840"/>
    </source>
</evidence>
<proteinExistence type="predicted"/>
<protein>
    <submittedName>
        <fullName evidence="3">Uncharacterized protein</fullName>
    </submittedName>
</protein>
<dbReference type="SUPFAM" id="SSF52540">
    <property type="entry name" value="P-loop containing nucleoside triphosphate hydrolases"/>
    <property type="match status" value="1"/>
</dbReference>
<dbReference type="Gene3D" id="3.40.50.300">
    <property type="entry name" value="P-loop containing nucleotide triphosphate hydrolases"/>
    <property type="match status" value="2"/>
</dbReference>
<evidence type="ECO:0000313" key="4">
    <source>
        <dbReference type="Proteomes" id="UP000235392"/>
    </source>
</evidence>
<dbReference type="Proteomes" id="UP000235392">
    <property type="component" value="Unassembled WGS sequence"/>
</dbReference>
<evidence type="ECO:0000313" key="3">
    <source>
        <dbReference type="EMBL" id="PLW51094.1"/>
    </source>
</evidence>
<dbReference type="GO" id="GO:0000027">
    <property type="term" value="P:ribosomal large subunit assembly"/>
    <property type="evidence" value="ECO:0007669"/>
    <property type="project" value="TreeGrafter"/>
</dbReference>
<dbReference type="PANTHER" id="PTHR48103:SF2">
    <property type="entry name" value="MIDASIN"/>
    <property type="match status" value="1"/>
</dbReference>
<keyword evidence="2" id="KW-0067">ATP-binding</keyword>
<dbReference type="AlphaFoldDB" id="A0A2N5VM70"/>